<dbReference type="Gene3D" id="1.20.120.490">
    <property type="entry name" value="Hypothetical protein TM1646-like domain"/>
    <property type="match status" value="1"/>
</dbReference>
<evidence type="ECO:0000313" key="1">
    <source>
        <dbReference type="EMBL" id="RDY24496.1"/>
    </source>
</evidence>
<organism evidence="1 2">
    <name type="scientific">Romboutsia maritimum</name>
    <dbReference type="NCBI Taxonomy" id="2020948"/>
    <lineage>
        <taxon>Bacteria</taxon>
        <taxon>Bacillati</taxon>
        <taxon>Bacillota</taxon>
        <taxon>Clostridia</taxon>
        <taxon>Peptostreptococcales</taxon>
        <taxon>Peptostreptococcaceae</taxon>
        <taxon>Romboutsia</taxon>
    </lineage>
</organism>
<dbReference type="RefSeq" id="WP_095405882.1">
    <property type="nucleotide sequence ID" value="NZ_NOJZ02000002.1"/>
</dbReference>
<accession>A0A371IVJ7</accession>
<keyword evidence="2" id="KW-1185">Reference proteome</keyword>
<dbReference type="Pfam" id="PF03885">
    <property type="entry name" value="DUF327"/>
    <property type="match status" value="1"/>
</dbReference>
<dbReference type="AlphaFoldDB" id="A0A371IVJ7"/>
<dbReference type="InterPro" id="IPR024042">
    <property type="entry name" value="TM1646-like_dom_sf"/>
</dbReference>
<name>A0A371IVJ7_9FIRM</name>
<proteinExistence type="predicted"/>
<protein>
    <submittedName>
        <fullName evidence="1">DUF327 family protein</fullName>
    </submittedName>
</protein>
<evidence type="ECO:0000313" key="2">
    <source>
        <dbReference type="Proteomes" id="UP000243494"/>
    </source>
</evidence>
<dbReference type="Proteomes" id="UP000243494">
    <property type="component" value="Unassembled WGS sequence"/>
</dbReference>
<sequence>MKIQNIGINAVLTVESTNTKPKLDFSDSFNQANRSKTKEELDLYIKEIKNVGERLTVTQNYTDVITYKKLIKDYLKSVVDYTYDLNKNTSFWETDHFTTVNTINEKLEDLTKALIYDQKENIDVASTIDNIQGLLIDIYK</sequence>
<dbReference type="OrthoDB" id="2081713at2"/>
<dbReference type="SUPFAM" id="SSF158397">
    <property type="entry name" value="TM1646-like"/>
    <property type="match status" value="1"/>
</dbReference>
<dbReference type="EMBL" id="NOJZ02000002">
    <property type="protein sequence ID" value="RDY24496.1"/>
    <property type="molecule type" value="Genomic_DNA"/>
</dbReference>
<reference evidence="1 2" key="1">
    <citation type="journal article" date="2017" name="Genome Announc.">
        <title>Draft Genome Sequence of Romboutsia maritimum sp. nov. Strain CCRI-22766(T), Isolated from Coastal Estuarine Mud.</title>
        <authorList>
            <person name="Maheux A.F."/>
            <person name="Boudreau D.K."/>
            <person name="Berube E."/>
            <person name="Boissinot M."/>
            <person name="Raymond F."/>
            <person name="Brodeur S."/>
            <person name="Corbeil J."/>
            <person name="Brightwell G."/>
            <person name="Broda D."/>
            <person name="Omar R.F."/>
            <person name="Bergeron M.G."/>
        </authorList>
    </citation>
    <scope>NUCLEOTIDE SEQUENCE [LARGE SCALE GENOMIC DNA]</scope>
    <source>
        <strain evidence="1 2">CCRI-22766</strain>
    </source>
</reference>
<dbReference type="InterPro" id="IPR005585">
    <property type="entry name" value="DUF327"/>
</dbReference>
<gene>
    <name evidence="1" type="ORF">CHF27_002330</name>
</gene>
<comment type="caution">
    <text evidence="1">The sequence shown here is derived from an EMBL/GenBank/DDBJ whole genome shotgun (WGS) entry which is preliminary data.</text>
</comment>